<feature type="region of interest" description="Disordered" evidence="1">
    <location>
        <begin position="241"/>
        <end position="278"/>
    </location>
</feature>
<comment type="caution">
    <text evidence="2">The sequence shown here is derived from an EMBL/GenBank/DDBJ whole genome shotgun (WGS) entry which is preliminary data.</text>
</comment>
<reference evidence="2 3" key="1">
    <citation type="submission" date="2015-12" db="EMBL/GenBank/DDBJ databases">
        <title>Draft genome sequence of Moniliophthora roreri, the causal agent of frosty pod rot of cacao.</title>
        <authorList>
            <person name="Aime M.C."/>
            <person name="Diaz-Valderrama J.R."/>
            <person name="Kijpornyongpan T."/>
            <person name="Phillips-Mora W."/>
        </authorList>
    </citation>
    <scope>NUCLEOTIDE SEQUENCE [LARGE SCALE GENOMIC DNA]</scope>
    <source>
        <strain evidence="2 3">MCA 2952</strain>
    </source>
</reference>
<evidence type="ECO:0000313" key="3">
    <source>
        <dbReference type="Proteomes" id="UP000054988"/>
    </source>
</evidence>
<evidence type="ECO:0000256" key="1">
    <source>
        <dbReference type="SAM" id="MobiDB-lite"/>
    </source>
</evidence>
<proteinExistence type="predicted"/>
<sequence>MDMAVPFSILLLASHSDLTLKSYLVVASTIFPLVLGLSQRTTVLAKRNNGGIDGATVLNFVLVLEHIETAFYSEGLSKFSEADFATAGFRSDVRGWYQQILAHEQAHVEMIDELANWPGISLFFVPLIPARFMTRTFNNVISLSGMYFMWPKVPPLPVQERLLENSTRIDHTVPAYQPHKSSWPPRLTQFGGIVTVTSIVYTMIFNRLTRWVLDLRPPERPGRPARPRRRARRRLTQNWDVNLGIGDADEDQRRQPPPRPAPAPEAEEDDDDDDPRIARLEGATGSRHSKIFTGLFIPLIAKGIGHLLYLTSMHYAPLRYILGIRSPDFPGSSPPKLVPEFTSSVHRTWYWQWFTEETIDHMDPVWIRNTIGLGIWVVGRDCLHLFHLWLAKKELASRRLKNRDFAGIDTTQLDLLPRST</sequence>
<gene>
    <name evidence="2" type="ORF">WG66_18300</name>
</gene>
<evidence type="ECO:0000313" key="2">
    <source>
        <dbReference type="EMBL" id="KTB29171.1"/>
    </source>
</evidence>
<dbReference type="eggNOG" id="KOG3053">
    <property type="taxonomic scope" value="Eukaryota"/>
</dbReference>
<organism evidence="2 3">
    <name type="scientific">Moniliophthora roreri</name>
    <name type="common">Frosty pod rot fungus</name>
    <name type="synonym">Monilia roreri</name>
    <dbReference type="NCBI Taxonomy" id="221103"/>
    <lineage>
        <taxon>Eukaryota</taxon>
        <taxon>Fungi</taxon>
        <taxon>Dikarya</taxon>
        <taxon>Basidiomycota</taxon>
        <taxon>Agaricomycotina</taxon>
        <taxon>Agaricomycetes</taxon>
        <taxon>Agaricomycetidae</taxon>
        <taxon>Agaricales</taxon>
        <taxon>Marasmiineae</taxon>
        <taxon>Marasmiaceae</taxon>
        <taxon>Moniliophthora</taxon>
    </lineage>
</organism>
<name>A0A0W0EYM9_MONRR</name>
<dbReference type="Proteomes" id="UP000054988">
    <property type="component" value="Unassembled WGS sequence"/>
</dbReference>
<dbReference type="Pfam" id="PF13668">
    <property type="entry name" value="Ferritin_2"/>
    <property type="match status" value="1"/>
</dbReference>
<accession>A0A0W0EYM9</accession>
<dbReference type="EMBL" id="LATX01002447">
    <property type="protein sequence ID" value="KTB29171.1"/>
    <property type="molecule type" value="Genomic_DNA"/>
</dbReference>
<protein>
    <submittedName>
        <fullName evidence="2">Uncharacterized protein</fullName>
    </submittedName>
</protein>
<dbReference type="AlphaFoldDB" id="A0A0W0EYM9"/>
<feature type="compositionally biased region" description="Acidic residues" evidence="1">
    <location>
        <begin position="265"/>
        <end position="274"/>
    </location>
</feature>